<organism evidence="1 2">
    <name type="scientific">Ferirhizobium litorale</name>
    <dbReference type="NCBI Taxonomy" id="2927786"/>
    <lineage>
        <taxon>Bacteria</taxon>
        <taxon>Pseudomonadati</taxon>
        <taxon>Pseudomonadota</taxon>
        <taxon>Alphaproteobacteria</taxon>
        <taxon>Hyphomicrobiales</taxon>
        <taxon>Rhizobiaceae</taxon>
        <taxon>Ferirhizobium</taxon>
    </lineage>
</organism>
<dbReference type="AlphaFoldDB" id="A0AAE3U3L1"/>
<evidence type="ECO:0000313" key="1">
    <source>
        <dbReference type="EMBL" id="MDI7922513.1"/>
    </source>
</evidence>
<comment type="caution">
    <text evidence="1">The sequence shown here is derived from an EMBL/GenBank/DDBJ whole genome shotgun (WGS) entry which is preliminary data.</text>
</comment>
<proteinExistence type="predicted"/>
<sequence length="255" mass="28802">MASSLFRAKQHIYRSIKYRLRRPQAPVLREKLAGRTVVIVGSAPVSTKPEGLDDSFRVLTINASQVVAQGWGIEQPDVTLMQFNQIEGTNTNAVEVRRVLSHQRTGLLYMLLWRHGLDRLKAGLEAFDYRYEDLRLIDRYERVELIRQVTGVLNFELEAESKWSNGIIGTVLAIHSGAKNVILTGINPNSSGHIYNNENLNRLHASKDLEMLLRLRDMQCPIFTADEIVARDTGLPLWRNQGTESASIAPGEKAR</sequence>
<gene>
    <name evidence="1" type="ORF">MRS75_10490</name>
</gene>
<dbReference type="Proteomes" id="UP001161580">
    <property type="component" value="Unassembled WGS sequence"/>
</dbReference>
<dbReference type="RefSeq" id="WP_311786548.1">
    <property type="nucleotide sequence ID" value="NZ_JALDYY010000005.1"/>
</dbReference>
<dbReference type="EMBL" id="JALDYZ010000004">
    <property type="protein sequence ID" value="MDI7922513.1"/>
    <property type="molecule type" value="Genomic_DNA"/>
</dbReference>
<reference evidence="1" key="1">
    <citation type="submission" date="2022-03" db="EMBL/GenBank/DDBJ databases">
        <title>Fererhizobium litorale gen. nov., sp. nov., isolated from sandy sediments of the Sea of Japan seashore.</title>
        <authorList>
            <person name="Romanenko L."/>
            <person name="Kurilenko V."/>
            <person name="Otstavnykh N."/>
            <person name="Svetashev V."/>
            <person name="Tekutyeva L."/>
            <person name="Isaeva M."/>
            <person name="Mikhailov V."/>
        </authorList>
    </citation>
    <scope>NUCLEOTIDE SEQUENCE</scope>
    <source>
        <strain evidence="1">KMM 9576</strain>
    </source>
</reference>
<keyword evidence="2" id="KW-1185">Reference proteome</keyword>
<accession>A0AAE3U3L1</accession>
<name>A0AAE3U3L1_9HYPH</name>
<protein>
    <submittedName>
        <fullName evidence="1">Membrane-anchored protein</fullName>
    </submittedName>
</protein>
<evidence type="ECO:0000313" key="2">
    <source>
        <dbReference type="Proteomes" id="UP001161580"/>
    </source>
</evidence>